<name>A0A0L0SVF7_ALLM3</name>
<proteinExistence type="predicted"/>
<reference evidence="3" key="2">
    <citation type="submission" date="2009-11" db="EMBL/GenBank/DDBJ databases">
        <title>The Genome Sequence of Allomyces macrogynus strain ATCC 38327.</title>
        <authorList>
            <consortium name="The Broad Institute Genome Sequencing Platform"/>
            <person name="Russ C."/>
            <person name="Cuomo C."/>
            <person name="Shea T."/>
            <person name="Young S.K."/>
            <person name="Zeng Q."/>
            <person name="Koehrsen M."/>
            <person name="Haas B."/>
            <person name="Borodovsky M."/>
            <person name="Guigo R."/>
            <person name="Alvarado L."/>
            <person name="Berlin A."/>
            <person name="Borenstein D."/>
            <person name="Chen Z."/>
            <person name="Engels R."/>
            <person name="Freedman E."/>
            <person name="Gellesch M."/>
            <person name="Goldberg J."/>
            <person name="Griggs A."/>
            <person name="Gujja S."/>
            <person name="Heiman D."/>
            <person name="Hepburn T."/>
            <person name="Howarth C."/>
            <person name="Jen D."/>
            <person name="Larson L."/>
            <person name="Lewis B."/>
            <person name="Mehta T."/>
            <person name="Park D."/>
            <person name="Pearson M."/>
            <person name="Roberts A."/>
            <person name="Saif S."/>
            <person name="Shenoy N."/>
            <person name="Sisk P."/>
            <person name="Stolte C."/>
            <person name="Sykes S."/>
            <person name="Walk T."/>
            <person name="White J."/>
            <person name="Yandava C."/>
            <person name="Burger G."/>
            <person name="Gray M.W."/>
            <person name="Holland P.W.H."/>
            <person name="King N."/>
            <person name="Lang F.B.F."/>
            <person name="Roger A.J."/>
            <person name="Ruiz-Trillo I."/>
            <person name="Lander E."/>
            <person name="Nusbaum C."/>
        </authorList>
    </citation>
    <scope>NUCLEOTIDE SEQUENCE [LARGE SCALE GENOMIC DNA]</scope>
    <source>
        <strain evidence="3">ATCC 38327</strain>
    </source>
</reference>
<feature type="compositionally biased region" description="Basic and acidic residues" evidence="1">
    <location>
        <begin position="214"/>
        <end position="224"/>
    </location>
</feature>
<organism evidence="2 3">
    <name type="scientific">Allomyces macrogynus (strain ATCC 38327)</name>
    <name type="common">Allomyces javanicus var. macrogynus</name>
    <dbReference type="NCBI Taxonomy" id="578462"/>
    <lineage>
        <taxon>Eukaryota</taxon>
        <taxon>Fungi</taxon>
        <taxon>Fungi incertae sedis</taxon>
        <taxon>Blastocladiomycota</taxon>
        <taxon>Blastocladiomycetes</taxon>
        <taxon>Blastocladiales</taxon>
        <taxon>Blastocladiaceae</taxon>
        <taxon>Allomyces</taxon>
    </lineage>
</organism>
<evidence type="ECO:0000313" key="2">
    <source>
        <dbReference type="EMBL" id="KNE66477.1"/>
    </source>
</evidence>
<accession>A0A0L0SVF7</accession>
<keyword evidence="3" id="KW-1185">Reference proteome</keyword>
<evidence type="ECO:0000256" key="1">
    <source>
        <dbReference type="SAM" id="MobiDB-lite"/>
    </source>
</evidence>
<dbReference type="VEuPathDB" id="FungiDB:AMAG_11614"/>
<evidence type="ECO:0000313" key="3">
    <source>
        <dbReference type="Proteomes" id="UP000054350"/>
    </source>
</evidence>
<feature type="compositionally biased region" description="Acidic residues" evidence="1">
    <location>
        <begin position="225"/>
        <end position="236"/>
    </location>
</feature>
<sequence length="491" mass="51987">MFQRRLSRSNLDKDPLLLELRAQHYAATAAAAALVVQDADATVTPNAASNANAASTASAAPPVLAATLNVPAALHGLPPPGTTPPMGGSRGAPNVVVAARTTGHHRHPSTSSLAAPASPAIPRDRDLDFVPARLSLHDDNDNDECVSQVPVLRAPPSPSKRLRPASAARSTLAAWWHQLASAPSAASSSPVAAAMSATSLLPTHAAAAMSPWTDSDRMRDRDSDAETDNADDDESDPDPRTKPPPSLAARALVVALLLAATLVTALASTCSCRDDWSGVATSLQAWLHKRHLLPLAASRATPPLASPIYPSTTTHVASVIPDDDPIAAASIPPQQPPAWRDTAADVEDLGMDAQCTQLFGDLPQLHALTRESSAFYRARGGLTRRDFAVTVRDCDLRRYECVRVQILDGTVYVVEPVPPAWQSRALAALLLLQDAVDRARARDVQEAADWAMDEFGVVPPTSANAVVGPARVPGHDVMLHVGDYHHTDYHY</sequence>
<gene>
    <name evidence="2" type="ORF">AMAG_11614</name>
</gene>
<dbReference type="Proteomes" id="UP000054350">
    <property type="component" value="Unassembled WGS sequence"/>
</dbReference>
<dbReference type="AlphaFoldDB" id="A0A0L0SVF7"/>
<feature type="region of interest" description="Disordered" evidence="1">
    <location>
        <begin position="208"/>
        <end position="245"/>
    </location>
</feature>
<protein>
    <submittedName>
        <fullName evidence="2">Uncharacterized protein</fullName>
    </submittedName>
</protein>
<reference evidence="2 3" key="1">
    <citation type="submission" date="2009-11" db="EMBL/GenBank/DDBJ databases">
        <title>Annotation of Allomyces macrogynus ATCC 38327.</title>
        <authorList>
            <consortium name="The Broad Institute Genome Sequencing Platform"/>
            <person name="Russ C."/>
            <person name="Cuomo C."/>
            <person name="Burger G."/>
            <person name="Gray M.W."/>
            <person name="Holland P.W.H."/>
            <person name="King N."/>
            <person name="Lang F.B.F."/>
            <person name="Roger A.J."/>
            <person name="Ruiz-Trillo I."/>
            <person name="Young S.K."/>
            <person name="Zeng Q."/>
            <person name="Gargeya S."/>
            <person name="Fitzgerald M."/>
            <person name="Haas B."/>
            <person name="Abouelleil A."/>
            <person name="Alvarado L."/>
            <person name="Arachchi H.M."/>
            <person name="Berlin A."/>
            <person name="Chapman S.B."/>
            <person name="Gearin G."/>
            <person name="Goldberg J."/>
            <person name="Griggs A."/>
            <person name="Gujja S."/>
            <person name="Hansen M."/>
            <person name="Heiman D."/>
            <person name="Howarth C."/>
            <person name="Larimer J."/>
            <person name="Lui A."/>
            <person name="MacDonald P.J.P."/>
            <person name="McCowen C."/>
            <person name="Montmayeur A."/>
            <person name="Murphy C."/>
            <person name="Neiman D."/>
            <person name="Pearson M."/>
            <person name="Priest M."/>
            <person name="Roberts A."/>
            <person name="Saif S."/>
            <person name="Shea T."/>
            <person name="Sisk P."/>
            <person name="Stolte C."/>
            <person name="Sykes S."/>
            <person name="Wortman J."/>
            <person name="Nusbaum C."/>
            <person name="Birren B."/>
        </authorList>
    </citation>
    <scope>NUCLEOTIDE SEQUENCE [LARGE SCALE GENOMIC DNA]</scope>
    <source>
        <strain evidence="2 3">ATCC 38327</strain>
    </source>
</reference>
<dbReference type="EMBL" id="GG745350">
    <property type="protein sequence ID" value="KNE66477.1"/>
    <property type="molecule type" value="Genomic_DNA"/>
</dbReference>